<keyword evidence="1" id="KW-0547">Nucleotide-binding</keyword>
<dbReference type="RefSeq" id="WP_045381061.1">
    <property type="nucleotide sequence ID" value="NZ_CP055904.1"/>
</dbReference>
<keyword evidence="1" id="KW-0067">ATP-binding</keyword>
<evidence type="ECO:0000313" key="2">
    <source>
        <dbReference type="Proteomes" id="UP000514462"/>
    </source>
</evidence>
<dbReference type="EMBL" id="CP055904">
    <property type="protein sequence ID" value="QMR38867.1"/>
    <property type="molecule type" value="Genomic_DNA"/>
</dbReference>
<sequence length="317" mass="36002">MYLSSYSFLEPEEPFYLYYPSWLNVWESHSYNTALKATGANGWRFKRFGTRNDVYTREITRRPDHIPYINALDKVSDAALHSLSAKERMLLLKSRTAFIYIDSWGESGVFEYNISSLNLSTIDTLPKSLIKKFSINDVTCKIRGENNSLFQAMAMAQDYLGWDVFDFVVICGGYRAVPLLAFTAESMKQRKEKKKYHHIPGVNLSIERVGCFVFSKREGGFKVHCSPYTYADVNEISLPGHKNINDVDCIAYAGGINKSITASENVIDLIARYGCSGCVTPALTWQYINQYALHNGCIRTVIPGVASGYAYFDTWYQ</sequence>
<accession>A0AAP9QU01</accession>
<name>A0AAP9QU01_KLEAE</name>
<reference evidence="2" key="1">
    <citation type="submission" date="2020-06" db="EMBL/GenBank/DDBJ databases">
        <title>REHAB project genomes.</title>
        <authorList>
            <person name="Shaw L.P."/>
        </authorList>
    </citation>
    <scope>NUCLEOTIDE SEQUENCE [LARGE SCALE GENOMIC DNA]</scope>
    <source>
        <strain evidence="2">RHBSTW-00938</strain>
    </source>
</reference>
<dbReference type="GO" id="GO:0005524">
    <property type="term" value="F:ATP binding"/>
    <property type="evidence" value="ECO:0007669"/>
    <property type="project" value="UniProtKB-KW"/>
</dbReference>
<dbReference type="AlphaFoldDB" id="A0AAP9QU01"/>
<proteinExistence type="predicted"/>
<protein>
    <submittedName>
        <fullName evidence="1">ATP-binding protein</fullName>
    </submittedName>
</protein>
<dbReference type="Proteomes" id="UP000514462">
    <property type="component" value="Chromosome"/>
</dbReference>
<evidence type="ECO:0000313" key="1">
    <source>
        <dbReference type="EMBL" id="QMR38867.1"/>
    </source>
</evidence>
<gene>
    <name evidence="1" type="ORF">HV331_04905</name>
</gene>
<organism evidence="1 2">
    <name type="scientific">Klebsiella aerogenes</name>
    <name type="common">Enterobacter aerogenes</name>
    <dbReference type="NCBI Taxonomy" id="548"/>
    <lineage>
        <taxon>Bacteria</taxon>
        <taxon>Pseudomonadati</taxon>
        <taxon>Pseudomonadota</taxon>
        <taxon>Gammaproteobacteria</taxon>
        <taxon>Enterobacterales</taxon>
        <taxon>Enterobacteriaceae</taxon>
        <taxon>Klebsiella/Raoultella group</taxon>
        <taxon>Klebsiella</taxon>
    </lineage>
</organism>